<feature type="transmembrane region" description="Helical" evidence="1">
    <location>
        <begin position="43"/>
        <end position="63"/>
    </location>
</feature>
<dbReference type="InterPro" id="IPR021362">
    <property type="entry name" value="DUF2834"/>
</dbReference>
<keyword evidence="1" id="KW-1133">Transmembrane helix</keyword>
<evidence type="ECO:0000313" key="2">
    <source>
        <dbReference type="EMBL" id="NHC34447.1"/>
    </source>
</evidence>
<evidence type="ECO:0000313" key="3">
    <source>
        <dbReference type="Proteomes" id="UP000031532"/>
    </source>
</evidence>
<protein>
    <submittedName>
        <fullName evidence="2">DUF2834 domain-containing protein</fullName>
    </submittedName>
</protein>
<gene>
    <name evidence="2" type="ORF">QH73_0007210</name>
</gene>
<keyword evidence="1" id="KW-0812">Transmembrane</keyword>
<dbReference type="Proteomes" id="UP000031532">
    <property type="component" value="Unassembled WGS sequence"/>
</dbReference>
<sequence length="106" mass="12371">MVQVLYLTLFILGTALAFSEILPFLFEQGFNLQIFVEQLFTNKISALFGWDVIVAELVLWAFILWEGSRLRMKYLWVYFASSLIGVSTGLPLFLLMRQRYLIQNPQ</sequence>
<reference evidence="2 3" key="1">
    <citation type="journal article" date="2015" name="Genome Announc.">
        <title>Draft Genome Sequence of the Terrestrial Cyanobacterium Scytonema millei VB511283, Isolated from Eastern India.</title>
        <authorList>
            <person name="Sen D."/>
            <person name="Chandrababunaidu M.M."/>
            <person name="Singh D."/>
            <person name="Sanghi N."/>
            <person name="Ghorai A."/>
            <person name="Mishra G.P."/>
            <person name="Madduluri M."/>
            <person name="Adhikary S.P."/>
            <person name="Tripathy S."/>
        </authorList>
    </citation>
    <scope>NUCLEOTIDE SEQUENCE [LARGE SCALE GENOMIC DNA]</scope>
    <source>
        <strain evidence="2 3">VB511283</strain>
    </source>
</reference>
<name>A0A9X5E3J1_9CYAN</name>
<dbReference type="RefSeq" id="WP_039715773.1">
    <property type="nucleotide sequence ID" value="NZ_JTJC03000001.1"/>
</dbReference>
<proteinExistence type="predicted"/>
<feature type="transmembrane region" description="Helical" evidence="1">
    <location>
        <begin position="75"/>
        <end position="96"/>
    </location>
</feature>
<keyword evidence="1" id="KW-0472">Membrane</keyword>
<organism evidence="2 3">
    <name type="scientific">Scytonema millei VB511283</name>
    <dbReference type="NCBI Taxonomy" id="1245923"/>
    <lineage>
        <taxon>Bacteria</taxon>
        <taxon>Bacillati</taxon>
        <taxon>Cyanobacteriota</taxon>
        <taxon>Cyanophyceae</taxon>
        <taxon>Nostocales</taxon>
        <taxon>Scytonemataceae</taxon>
        <taxon>Scytonema</taxon>
    </lineage>
</organism>
<evidence type="ECO:0000256" key="1">
    <source>
        <dbReference type="SAM" id="Phobius"/>
    </source>
</evidence>
<comment type="caution">
    <text evidence="2">The sequence shown here is derived from an EMBL/GenBank/DDBJ whole genome shotgun (WGS) entry which is preliminary data.</text>
</comment>
<dbReference type="OrthoDB" id="2619901at2"/>
<dbReference type="Pfam" id="PF11196">
    <property type="entry name" value="DUF2834"/>
    <property type="match status" value="1"/>
</dbReference>
<dbReference type="EMBL" id="JTJC03000001">
    <property type="protein sequence ID" value="NHC34447.1"/>
    <property type="molecule type" value="Genomic_DNA"/>
</dbReference>
<dbReference type="AlphaFoldDB" id="A0A9X5E3J1"/>
<keyword evidence="3" id="KW-1185">Reference proteome</keyword>
<accession>A0A9X5E3J1</accession>